<organism evidence="9">
    <name type="scientific">Guillardia theta</name>
    <name type="common">Cryptophyte</name>
    <name type="synonym">Cryptomonas phi</name>
    <dbReference type="NCBI Taxonomy" id="55529"/>
    <lineage>
        <taxon>Eukaryota</taxon>
        <taxon>Cryptophyceae</taxon>
        <taxon>Pyrenomonadales</taxon>
        <taxon>Geminigeraceae</taxon>
        <taxon>Guillardia</taxon>
    </lineage>
</organism>
<dbReference type="EMBL" id="HBKN01042780">
    <property type="protein sequence ID" value="CAE2331452.1"/>
    <property type="molecule type" value="Transcribed_RNA"/>
</dbReference>
<dbReference type="GO" id="GO:0012505">
    <property type="term" value="C:endomembrane system"/>
    <property type="evidence" value="ECO:0007669"/>
    <property type="project" value="TreeGrafter"/>
</dbReference>
<proteinExistence type="inferred from homology"/>
<dbReference type="CDD" id="cd07990">
    <property type="entry name" value="LPLAT_LCLAT1-like"/>
    <property type="match status" value="1"/>
</dbReference>
<dbReference type="EMBL" id="HBKN01042447">
    <property type="protein sequence ID" value="CAE2331041.1"/>
    <property type="molecule type" value="Transcribed_RNA"/>
</dbReference>
<dbReference type="AlphaFoldDB" id="A0A6U6CQX1"/>
<keyword evidence="4" id="KW-1133">Transmembrane helix</keyword>
<dbReference type="EMBL" id="HBKN01042558">
    <property type="protein sequence ID" value="CAE2331173.1"/>
    <property type="molecule type" value="Transcribed_RNA"/>
</dbReference>
<evidence type="ECO:0000259" key="5">
    <source>
        <dbReference type="SMART" id="SM00563"/>
    </source>
</evidence>
<dbReference type="Pfam" id="PF01553">
    <property type="entry name" value="Acyltransferase"/>
    <property type="match status" value="1"/>
</dbReference>
<evidence type="ECO:0000256" key="1">
    <source>
        <dbReference type="ARBA" id="ARBA00008655"/>
    </source>
</evidence>
<dbReference type="SUPFAM" id="SSF69593">
    <property type="entry name" value="Glycerol-3-phosphate (1)-acyltransferase"/>
    <property type="match status" value="1"/>
</dbReference>
<sequence>MLFALALIVIPGIFVNALQVLTLLVRPFSLPLFRKLNRELVNLHWPLLVWLIEGWAGVKLKLYGDKLPHNETMIGILNHRSDVDWMIGFALCGRKCVLGALKVIVKTAHLMIPVFGLMEYFVEFIFVKRNWQEDKAALEKGLLSLQTFPKPFWFIIFPEGTRYSQKRKEANQVWARENGKTPLEHVLWPRAKAFVMATQTLKGTVDAIYDATMIFEKEVTFFDLLKGRGNTVVHFYVKRYDMAQVANKTDGELEAWLDERWMEKEKLFHVFSQNSSFLVPELKDELPMKSHYFVVAWVMVTLSFITITLRSLPPISWDVIQHAAFIAVGLSVVGILMLVSVLRQTSSSKKKSK</sequence>
<dbReference type="PANTHER" id="PTHR10983:SF24">
    <property type="entry name" value="1-ACYLGLYCEROL-3-PHOSPHATE O-ACYLTRANSFERASE 3, ISOFORM E-RELATED"/>
    <property type="match status" value="1"/>
</dbReference>
<feature type="domain" description="Phospholipid/glycerol acyltransferase" evidence="5">
    <location>
        <begin position="73"/>
        <end position="195"/>
    </location>
</feature>
<comment type="similarity">
    <text evidence="1">Belongs to the 1-acyl-sn-glycerol-3-phosphate acyltransferase family.</text>
</comment>
<dbReference type="SMART" id="SM00563">
    <property type="entry name" value="PlsC"/>
    <property type="match status" value="1"/>
</dbReference>
<dbReference type="GO" id="GO:0003841">
    <property type="term" value="F:1-acylglycerol-3-phosphate O-acyltransferase activity"/>
    <property type="evidence" value="ECO:0007669"/>
    <property type="project" value="TreeGrafter"/>
</dbReference>
<evidence type="ECO:0000256" key="3">
    <source>
        <dbReference type="ARBA" id="ARBA00023315"/>
    </source>
</evidence>
<dbReference type="PANTHER" id="PTHR10983">
    <property type="entry name" value="1-ACYLGLYCEROL-3-PHOSPHATE ACYLTRANSFERASE-RELATED"/>
    <property type="match status" value="1"/>
</dbReference>
<dbReference type="InterPro" id="IPR032098">
    <property type="entry name" value="Acyltransf_C"/>
</dbReference>
<evidence type="ECO:0000313" key="8">
    <source>
        <dbReference type="EMBL" id="CAE2331173.1"/>
    </source>
</evidence>
<accession>A0A6U6CQX1</accession>
<dbReference type="InterPro" id="IPR002123">
    <property type="entry name" value="Plipid/glycerol_acylTrfase"/>
</dbReference>
<feature type="transmembrane region" description="Helical" evidence="4">
    <location>
        <begin position="292"/>
        <end position="313"/>
    </location>
</feature>
<evidence type="ECO:0000256" key="4">
    <source>
        <dbReference type="SAM" id="Phobius"/>
    </source>
</evidence>
<keyword evidence="4" id="KW-0812">Transmembrane</keyword>
<reference evidence="9" key="1">
    <citation type="submission" date="2021-01" db="EMBL/GenBank/DDBJ databases">
        <authorList>
            <person name="Corre E."/>
            <person name="Pelletier E."/>
            <person name="Niang G."/>
            <person name="Scheremetjew M."/>
            <person name="Finn R."/>
            <person name="Kale V."/>
            <person name="Holt S."/>
            <person name="Cochrane G."/>
            <person name="Meng A."/>
            <person name="Brown T."/>
            <person name="Cohen L."/>
        </authorList>
    </citation>
    <scope>NUCLEOTIDE SEQUENCE</scope>
    <source>
        <strain evidence="9">CCMP 2712</strain>
    </source>
</reference>
<dbReference type="Pfam" id="PF16076">
    <property type="entry name" value="Acyltransf_C"/>
    <property type="match status" value="1"/>
</dbReference>
<evidence type="ECO:0000256" key="2">
    <source>
        <dbReference type="ARBA" id="ARBA00022679"/>
    </source>
</evidence>
<keyword evidence="3" id="KW-0012">Acyltransferase</keyword>
<name>A0A6U6CQX1_GUITH</name>
<evidence type="ECO:0000313" key="7">
    <source>
        <dbReference type="EMBL" id="CAE2331041.1"/>
    </source>
</evidence>
<gene>
    <name evidence="6" type="ORF">GTHE00462_LOCUS33127</name>
    <name evidence="7" type="ORF">GTHE00462_LOCUS33216</name>
    <name evidence="8" type="ORF">GTHE00462_LOCUS33305</name>
    <name evidence="9" type="ORF">GTHE00462_LOCUS33477</name>
</gene>
<keyword evidence="4" id="KW-0472">Membrane</keyword>
<evidence type="ECO:0000313" key="9">
    <source>
        <dbReference type="EMBL" id="CAE2331452.1"/>
    </source>
</evidence>
<evidence type="ECO:0000313" key="6">
    <source>
        <dbReference type="EMBL" id="CAE2330895.1"/>
    </source>
</evidence>
<dbReference type="EMBL" id="HBKN01042336">
    <property type="protein sequence ID" value="CAE2330895.1"/>
    <property type="molecule type" value="Transcribed_RNA"/>
</dbReference>
<feature type="transmembrane region" description="Helical" evidence="4">
    <location>
        <begin position="319"/>
        <end position="342"/>
    </location>
</feature>
<keyword evidence="2" id="KW-0808">Transferase</keyword>
<protein>
    <recommendedName>
        <fullName evidence="5">Phospholipid/glycerol acyltransferase domain-containing protein</fullName>
    </recommendedName>
</protein>